<dbReference type="Proteomes" id="UP000265520">
    <property type="component" value="Unassembled WGS sequence"/>
</dbReference>
<accession>A0A392SX55</accession>
<name>A0A392SX55_9FABA</name>
<proteinExistence type="predicted"/>
<dbReference type="EMBL" id="LXQA010450368">
    <property type="protein sequence ID" value="MCI52635.1"/>
    <property type="molecule type" value="Genomic_DNA"/>
</dbReference>
<protein>
    <submittedName>
        <fullName evidence="2">Uncharacterized protein</fullName>
    </submittedName>
</protein>
<reference evidence="2 3" key="1">
    <citation type="journal article" date="2018" name="Front. Plant Sci.">
        <title>Red Clover (Trifolium pratense) and Zigzag Clover (T. medium) - A Picture of Genomic Similarities and Differences.</title>
        <authorList>
            <person name="Dluhosova J."/>
            <person name="Istvanek J."/>
            <person name="Nedelnik J."/>
            <person name="Repkova J."/>
        </authorList>
    </citation>
    <scope>NUCLEOTIDE SEQUENCE [LARGE SCALE GENOMIC DNA]</scope>
    <source>
        <strain evidence="3">cv. 10/8</strain>
        <tissue evidence="2">Leaf</tissue>
    </source>
</reference>
<feature type="region of interest" description="Disordered" evidence="1">
    <location>
        <begin position="38"/>
        <end position="67"/>
    </location>
</feature>
<sequence>MLVLVLRTLKGYRDNVASETNTAINSLSKSVIQAPEAEGAKEGGLVGEGDAAGEQVQVEDAAENASI</sequence>
<dbReference type="AlphaFoldDB" id="A0A392SX55"/>
<organism evidence="2 3">
    <name type="scientific">Trifolium medium</name>
    <dbReference type="NCBI Taxonomy" id="97028"/>
    <lineage>
        <taxon>Eukaryota</taxon>
        <taxon>Viridiplantae</taxon>
        <taxon>Streptophyta</taxon>
        <taxon>Embryophyta</taxon>
        <taxon>Tracheophyta</taxon>
        <taxon>Spermatophyta</taxon>
        <taxon>Magnoliopsida</taxon>
        <taxon>eudicotyledons</taxon>
        <taxon>Gunneridae</taxon>
        <taxon>Pentapetalae</taxon>
        <taxon>rosids</taxon>
        <taxon>fabids</taxon>
        <taxon>Fabales</taxon>
        <taxon>Fabaceae</taxon>
        <taxon>Papilionoideae</taxon>
        <taxon>50 kb inversion clade</taxon>
        <taxon>NPAAA clade</taxon>
        <taxon>Hologalegina</taxon>
        <taxon>IRL clade</taxon>
        <taxon>Trifolieae</taxon>
        <taxon>Trifolium</taxon>
    </lineage>
</organism>
<evidence type="ECO:0000313" key="2">
    <source>
        <dbReference type="EMBL" id="MCI52635.1"/>
    </source>
</evidence>
<keyword evidence="3" id="KW-1185">Reference proteome</keyword>
<comment type="caution">
    <text evidence="2">The sequence shown here is derived from an EMBL/GenBank/DDBJ whole genome shotgun (WGS) entry which is preliminary data.</text>
</comment>
<evidence type="ECO:0000313" key="3">
    <source>
        <dbReference type="Proteomes" id="UP000265520"/>
    </source>
</evidence>
<evidence type="ECO:0000256" key="1">
    <source>
        <dbReference type="SAM" id="MobiDB-lite"/>
    </source>
</evidence>